<dbReference type="Proteomes" id="UP000245506">
    <property type="component" value="Unassembled WGS sequence"/>
</dbReference>
<dbReference type="InterPro" id="IPR003833">
    <property type="entry name" value="CT_C_D"/>
</dbReference>
<dbReference type="EMBL" id="QGKL01000029">
    <property type="protein sequence ID" value="PWQ96199.1"/>
    <property type="molecule type" value="Genomic_DNA"/>
</dbReference>
<evidence type="ECO:0000256" key="3">
    <source>
        <dbReference type="ARBA" id="ARBA00022840"/>
    </source>
</evidence>
<name>A0A317CCU0_9GAMM</name>
<keyword evidence="3" id="KW-0067">ATP-binding</keyword>
<comment type="caution">
    <text evidence="5">The sequence shown here is derived from an EMBL/GenBank/DDBJ whole genome shotgun (WGS) entry which is preliminary data.</text>
</comment>
<evidence type="ECO:0000313" key="6">
    <source>
        <dbReference type="Proteomes" id="UP000245506"/>
    </source>
</evidence>
<evidence type="ECO:0000259" key="4">
    <source>
        <dbReference type="SMART" id="SM00796"/>
    </source>
</evidence>
<organism evidence="5 6">
    <name type="scientific">Leucothrix arctica</name>
    <dbReference type="NCBI Taxonomy" id="1481894"/>
    <lineage>
        <taxon>Bacteria</taxon>
        <taxon>Pseudomonadati</taxon>
        <taxon>Pseudomonadota</taxon>
        <taxon>Gammaproteobacteria</taxon>
        <taxon>Thiotrichales</taxon>
        <taxon>Thiotrichaceae</taxon>
        <taxon>Leucothrix</taxon>
    </lineage>
</organism>
<reference evidence="5 6" key="1">
    <citation type="submission" date="2018-05" db="EMBL/GenBank/DDBJ databases">
        <title>Leucothrix arctica sp. nov., isolated from Arctic seawater.</title>
        <authorList>
            <person name="Choi A."/>
            <person name="Baek K."/>
        </authorList>
    </citation>
    <scope>NUCLEOTIDE SEQUENCE [LARGE SCALE GENOMIC DNA]</scope>
    <source>
        <strain evidence="5 6">IMCC9719</strain>
    </source>
</reference>
<dbReference type="NCBIfam" id="TIGR00370">
    <property type="entry name" value="5-oxoprolinase subunit PxpB"/>
    <property type="match status" value="1"/>
</dbReference>
<dbReference type="Pfam" id="PF02682">
    <property type="entry name" value="CT_C_D"/>
    <property type="match status" value="1"/>
</dbReference>
<dbReference type="Gene3D" id="3.30.1360.40">
    <property type="match status" value="1"/>
</dbReference>
<evidence type="ECO:0000313" key="5">
    <source>
        <dbReference type="EMBL" id="PWQ96199.1"/>
    </source>
</evidence>
<accession>A0A317CCU0</accession>
<sequence length="232" mass="25284">MRIETASENSLIVYLGDSTSPETSERVQQASTKLAAALGDKLIDQVASYASLLVIFDPLRCDQLEIRAIIKQTLSELGDTKKASDTPSTIIELPVYYSEESGPELKLISEHSGLSIEEIIAIHQSMTYRVYAIGFAPGFAFLGEVDERIAMARLTTPRLKVPRGAVGIADRQTAVYPDVSPGGWNLIGLCPTRMFNPDADPTMPVSVGDEVRFKAITKEAFIELGGELGEYK</sequence>
<dbReference type="PANTHER" id="PTHR34698:SF2">
    <property type="entry name" value="5-OXOPROLINASE SUBUNIT B"/>
    <property type="match status" value="1"/>
</dbReference>
<evidence type="ECO:0000256" key="2">
    <source>
        <dbReference type="ARBA" id="ARBA00022801"/>
    </source>
</evidence>
<evidence type="ECO:0000256" key="1">
    <source>
        <dbReference type="ARBA" id="ARBA00022741"/>
    </source>
</evidence>
<keyword evidence="2 5" id="KW-0378">Hydrolase</keyword>
<dbReference type="SUPFAM" id="SSF50891">
    <property type="entry name" value="Cyclophilin-like"/>
    <property type="match status" value="1"/>
</dbReference>
<dbReference type="Gene3D" id="2.40.100.10">
    <property type="entry name" value="Cyclophilin-like"/>
    <property type="match status" value="1"/>
</dbReference>
<dbReference type="GO" id="GO:0005524">
    <property type="term" value="F:ATP binding"/>
    <property type="evidence" value="ECO:0007669"/>
    <property type="project" value="UniProtKB-KW"/>
</dbReference>
<dbReference type="OrthoDB" id="9778567at2"/>
<keyword evidence="1" id="KW-0547">Nucleotide-binding</keyword>
<keyword evidence="6" id="KW-1185">Reference proteome</keyword>
<dbReference type="GO" id="GO:0016787">
    <property type="term" value="F:hydrolase activity"/>
    <property type="evidence" value="ECO:0007669"/>
    <property type="project" value="UniProtKB-KW"/>
</dbReference>
<dbReference type="SMART" id="SM00796">
    <property type="entry name" value="AHS1"/>
    <property type="match status" value="1"/>
</dbReference>
<dbReference type="RefSeq" id="WP_109823171.1">
    <property type="nucleotide sequence ID" value="NZ_QGKL01000029.1"/>
</dbReference>
<dbReference type="SUPFAM" id="SSF160467">
    <property type="entry name" value="PH0987 N-terminal domain-like"/>
    <property type="match status" value="1"/>
</dbReference>
<dbReference type="AlphaFoldDB" id="A0A317CCU0"/>
<protein>
    <submittedName>
        <fullName evidence="5">Allophanate hydrolase</fullName>
    </submittedName>
</protein>
<proteinExistence type="predicted"/>
<dbReference type="PANTHER" id="PTHR34698">
    <property type="entry name" value="5-OXOPROLINASE SUBUNIT B"/>
    <property type="match status" value="1"/>
</dbReference>
<dbReference type="InterPro" id="IPR029000">
    <property type="entry name" value="Cyclophilin-like_dom_sf"/>
</dbReference>
<gene>
    <name evidence="5" type="ORF">DKT75_09395</name>
</gene>
<dbReference type="InterPro" id="IPR010016">
    <property type="entry name" value="PxpB"/>
</dbReference>
<feature type="domain" description="Carboxyltransferase" evidence="4">
    <location>
        <begin position="1"/>
        <end position="205"/>
    </location>
</feature>